<keyword evidence="8" id="KW-1185">Reference proteome</keyword>
<dbReference type="PANTHER" id="PTHR21237:SF23">
    <property type="entry name" value="GRPE PROTEIN HOMOLOG, MITOCHONDRIAL"/>
    <property type="match status" value="1"/>
</dbReference>
<dbReference type="InterPro" id="IPR013805">
    <property type="entry name" value="GrpE_CC"/>
</dbReference>
<reference evidence="7 8" key="1">
    <citation type="submission" date="2024-02" db="EMBL/GenBank/DDBJ databases">
        <title>A novel Gemmatimonadota bacterium.</title>
        <authorList>
            <person name="Du Z.-J."/>
            <person name="Ye Y.-Q."/>
        </authorList>
    </citation>
    <scope>NUCLEOTIDE SEQUENCE [LARGE SCALE GENOMIC DNA]</scope>
    <source>
        <strain evidence="7 8">DH-20</strain>
    </source>
</reference>
<evidence type="ECO:0000256" key="1">
    <source>
        <dbReference type="ARBA" id="ARBA00009054"/>
    </source>
</evidence>
<dbReference type="EMBL" id="JBBHLI010000010">
    <property type="protein sequence ID" value="MEK9502256.1"/>
    <property type="molecule type" value="Genomic_DNA"/>
</dbReference>
<dbReference type="Gene3D" id="2.30.22.10">
    <property type="entry name" value="Head domain of nucleotide exchange factor GrpE"/>
    <property type="match status" value="1"/>
</dbReference>
<dbReference type="RefSeq" id="WP_405274474.1">
    <property type="nucleotide sequence ID" value="NZ_CP144380.1"/>
</dbReference>
<dbReference type="HAMAP" id="MF_01151">
    <property type="entry name" value="GrpE"/>
    <property type="match status" value="1"/>
</dbReference>
<dbReference type="SUPFAM" id="SSF58014">
    <property type="entry name" value="Coiled-coil domain of nucleotide exchange factor GrpE"/>
    <property type="match status" value="1"/>
</dbReference>
<feature type="region of interest" description="Disordered" evidence="6">
    <location>
        <begin position="1"/>
        <end position="44"/>
    </location>
</feature>
<dbReference type="Proteomes" id="UP001484239">
    <property type="component" value="Unassembled WGS sequence"/>
</dbReference>
<dbReference type="Pfam" id="PF01025">
    <property type="entry name" value="GrpE"/>
    <property type="match status" value="1"/>
</dbReference>
<evidence type="ECO:0000256" key="4">
    <source>
        <dbReference type="RuleBase" id="RU000639"/>
    </source>
</evidence>
<evidence type="ECO:0000256" key="6">
    <source>
        <dbReference type="SAM" id="MobiDB-lite"/>
    </source>
</evidence>
<dbReference type="InterPro" id="IPR000740">
    <property type="entry name" value="GrpE"/>
</dbReference>
<dbReference type="PANTHER" id="PTHR21237">
    <property type="entry name" value="GRPE PROTEIN"/>
    <property type="match status" value="1"/>
</dbReference>
<evidence type="ECO:0000256" key="3">
    <source>
        <dbReference type="HAMAP-Rule" id="MF_01151"/>
    </source>
</evidence>
<dbReference type="SUPFAM" id="SSF51064">
    <property type="entry name" value="Head domain of nucleotide exchange factor GrpE"/>
    <property type="match status" value="1"/>
</dbReference>
<proteinExistence type="inferred from homology"/>
<evidence type="ECO:0000313" key="7">
    <source>
        <dbReference type="EMBL" id="MEK9502256.1"/>
    </source>
</evidence>
<dbReference type="PROSITE" id="PS01071">
    <property type="entry name" value="GRPE"/>
    <property type="match status" value="1"/>
</dbReference>
<evidence type="ECO:0000313" key="8">
    <source>
        <dbReference type="Proteomes" id="UP001484239"/>
    </source>
</evidence>
<dbReference type="CDD" id="cd00446">
    <property type="entry name" value="GrpE"/>
    <property type="match status" value="1"/>
</dbReference>
<dbReference type="PRINTS" id="PR00773">
    <property type="entry name" value="GRPEPROTEIN"/>
</dbReference>
<evidence type="ECO:0000256" key="5">
    <source>
        <dbReference type="RuleBase" id="RU004478"/>
    </source>
</evidence>
<comment type="subcellular location">
    <subcellularLocation>
        <location evidence="3">Cytoplasm</location>
    </subcellularLocation>
</comment>
<dbReference type="InterPro" id="IPR009012">
    <property type="entry name" value="GrpE_head"/>
</dbReference>
<keyword evidence="3 4" id="KW-0346">Stress response</keyword>
<comment type="caution">
    <text evidence="7">The sequence shown here is derived from an EMBL/GenBank/DDBJ whole genome shotgun (WGS) entry which is preliminary data.</text>
</comment>
<dbReference type="Gene3D" id="3.90.20.20">
    <property type="match status" value="1"/>
</dbReference>
<name>A0ABU9EBZ4_9BACT</name>
<keyword evidence="2 3" id="KW-0143">Chaperone</keyword>
<organism evidence="7 8">
    <name type="scientific">Gaopeijia maritima</name>
    <dbReference type="NCBI Taxonomy" id="3119007"/>
    <lineage>
        <taxon>Bacteria</taxon>
        <taxon>Pseudomonadati</taxon>
        <taxon>Gemmatimonadota</taxon>
        <taxon>Longimicrobiia</taxon>
        <taxon>Gaopeijiales</taxon>
        <taxon>Gaopeijiaceae</taxon>
        <taxon>Gaopeijia</taxon>
    </lineage>
</organism>
<gene>
    <name evidence="3" type="primary">grpE</name>
    <name evidence="7" type="ORF">WI372_14780</name>
</gene>
<comment type="function">
    <text evidence="3 4">Participates actively in the response to hyperosmotic and heat shock by preventing the aggregation of stress-denatured proteins, in association with DnaK and GrpE. It is the nucleotide exchange factor for DnaK and may function as a thermosensor. Unfolded proteins bind initially to DnaJ; upon interaction with the DnaJ-bound protein, DnaK hydrolyzes its bound ATP, resulting in the formation of a stable complex. GrpE releases ADP from DnaK; ATP binding to DnaK triggers the release of the substrate protein, thus completing the reaction cycle. Several rounds of ATP-dependent interactions between DnaJ, DnaK and GrpE are required for fully efficient folding.</text>
</comment>
<comment type="similarity">
    <text evidence="1 3 5">Belongs to the GrpE family.</text>
</comment>
<keyword evidence="3" id="KW-0963">Cytoplasm</keyword>
<protein>
    <recommendedName>
        <fullName evidence="3 4">Protein GrpE</fullName>
    </recommendedName>
    <alternativeName>
        <fullName evidence="3">HSP-70 cofactor</fullName>
    </alternativeName>
</protein>
<evidence type="ECO:0000256" key="2">
    <source>
        <dbReference type="ARBA" id="ARBA00023186"/>
    </source>
</evidence>
<comment type="subunit">
    <text evidence="3">Homodimer.</text>
</comment>
<sequence>MTDPTANETPDLPDLDETVGSDPVDLPDASEDAAGPTPDEVERTLVADEVSDLRRDFEELNDRHMRLVAEFANFRRREAEERTGTWDRAQADLVRRFLDVLDDLQRVALLDPADEAVTVQSIVEGIDLVERKFHRALEESGAELLEPEEGSAFDPEKMEAMMRVPVEDEALDDTVAGVFARGYLFRGHLVRPARVSVHKAD</sequence>
<accession>A0ABU9EBZ4</accession>